<evidence type="ECO:0000256" key="2">
    <source>
        <dbReference type="SAM" id="MobiDB-lite"/>
    </source>
</evidence>
<dbReference type="GO" id="GO:0005524">
    <property type="term" value="F:ATP binding"/>
    <property type="evidence" value="ECO:0007669"/>
    <property type="project" value="InterPro"/>
</dbReference>
<dbReference type="GO" id="GO:0005663">
    <property type="term" value="C:DNA replication factor C complex"/>
    <property type="evidence" value="ECO:0007669"/>
    <property type="project" value="InterPro"/>
</dbReference>
<dbReference type="EMBL" id="JH170401">
    <property type="protein sequence ID" value="EHB08848.1"/>
    <property type="molecule type" value="Genomic_DNA"/>
</dbReference>
<dbReference type="PANTHER" id="PTHR23389:SF6">
    <property type="entry name" value="REPLICATION FACTOR C SUBUNIT 1"/>
    <property type="match status" value="1"/>
</dbReference>
<evidence type="ECO:0000259" key="3">
    <source>
        <dbReference type="Pfam" id="PF08519"/>
    </source>
</evidence>
<feature type="domain" description="DNA replication factor RFC1 C-terminal" evidence="3">
    <location>
        <begin position="1"/>
        <end position="84"/>
    </location>
</feature>
<dbReference type="Pfam" id="PF08519">
    <property type="entry name" value="RFC1"/>
    <property type="match status" value="1"/>
</dbReference>
<sequence>MSLRTYSSNRTVNMDDLSHIRDALVQPLTSQGVGVQDVVALRDTYYLMKEDFENIVEISSWGGKPSPFSRLNPKVKAFTRAYNKEAQLTPYSLQLIKTPRSSTGPMLDSDYNEELHEDDSQSDEKDQDATETDAMIKKKTKSSKPSEAEKDKKSKKEKEKV</sequence>
<dbReference type="PANTHER" id="PTHR23389">
    <property type="entry name" value="CHROMOSOME TRANSMISSION FIDELITY FACTOR 18"/>
    <property type="match status" value="1"/>
</dbReference>
<dbReference type="InterPro" id="IPR013725">
    <property type="entry name" value="DNA_replication_fac_RFC1_C"/>
</dbReference>
<evidence type="ECO:0000256" key="1">
    <source>
        <dbReference type="ARBA" id="ARBA00022705"/>
    </source>
</evidence>
<gene>
    <name evidence="4" type="ORF">GW7_17560</name>
</gene>
<proteinExistence type="predicted"/>
<name>G5BHT7_HETGA</name>
<dbReference type="STRING" id="10181.G5BHT7"/>
<dbReference type="GO" id="GO:0005634">
    <property type="term" value="C:nucleus"/>
    <property type="evidence" value="ECO:0007669"/>
    <property type="project" value="TreeGrafter"/>
</dbReference>
<dbReference type="Proteomes" id="UP000006813">
    <property type="component" value="Unassembled WGS sequence"/>
</dbReference>
<dbReference type="GO" id="GO:0003689">
    <property type="term" value="F:DNA clamp loader activity"/>
    <property type="evidence" value="ECO:0007669"/>
    <property type="project" value="InterPro"/>
</dbReference>
<evidence type="ECO:0000313" key="4">
    <source>
        <dbReference type="EMBL" id="EHB08848.1"/>
    </source>
</evidence>
<evidence type="ECO:0000313" key="5">
    <source>
        <dbReference type="Proteomes" id="UP000006813"/>
    </source>
</evidence>
<protein>
    <submittedName>
        <fullName evidence="4">Replication factor C subunit 1</fullName>
    </submittedName>
</protein>
<accession>G5BHT7</accession>
<dbReference type="AlphaFoldDB" id="G5BHT7"/>
<keyword evidence="1" id="KW-0235">DNA replication</keyword>
<dbReference type="InParanoid" id="G5BHT7"/>
<feature type="compositionally biased region" description="Basic and acidic residues" evidence="2">
    <location>
        <begin position="144"/>
        <end position="161"/>
    </location>
</feature>
<organism evidence="4 5">
    <name type="scientific">Heterocephalus glaber</name>
    <name type="common">Naked mole rat</name>
    <dbReference type="NCBI Taxonomy" id="10181"/>
    <lineage>
        <taxon>Eukaryota</taxon>
        <taxon>Metazoa</taxon>
        <taxon>Chordata</taxon>
        <taxon>Craniata</taxon>
        <taxon>Vertebrata</taxon>
        <taxon>Euteleostomi</taxon>
        <taxon>Mammalia</taxon>
        <taxon>Eutheria</taxon>
        <taxon>Euarchontoglires</taxon>
        <taxon>Glires</taxon>
        <taxon>Rodentia</taxon>
        <taxon>Hystricomorpha</taxon>
        <taxon>Bathyergidae</taxon>
        <taxon>Heterocephalus</taxon>
    </lineage>
</organism>
<feature type="region of interest" description="Disordered" evidence="2">
    <location>
        <begin position="90"/>
        <end position="161"/>
    </location>
</feature>
<dbReference type="GO" id="GO:0061860">
    <property type="term" value="F:DNA clamp unloader activity"/>
    <property type="evidence" value="ECO:0007669"/>
    <property type="project" value="TreeGrafter"/>
</dbReference>
<dbReference type="GO" id="GO:0006260">
    <property type="term" value="P:DNA replication"/>
    <property type="evidence" value="ECO:0007669"/>
    <property type="project" value="UniProtKB-KW"/>
</dbReference>
<dbReference type="GO" id="GO:0003677">
    <property type="term" value="F:DNA binding"/>
    <property type="evidence" value="ECO:0007669"/>
    <property type="project" value="TreeGrafter"/>
</dbReference>
<reference evidence="4 5" key="1">
    <citation type="journal article" date="2011" name="Nature">
        <title>Genome sequencing reveals insights into physiology and longevity of the naked mole rat.</title>
        <authorList>
            <person name="Kim E.B."/>
            <person name="Fang X."/>
            <person name="Fushan A.A."/>
            <person name="Huang Z."/>
            <person name="Lobanov A.V."/>
            <person name="Han L."/>
            <person name="Marino S.M."/>
            <person name="Sun X."/>
            <person name="Turanov A.A."/>
            <person name="Yang P."/>
            <person name="Yim S.H."/>
            <person name="Zhao X."/>
            <person name="Kasaikina M.V."/>
            <person name="Stoletzki N."/>
            <person name="Peng C."/>
            <person name="Polak P."/>
            <person name="Xiong Z."/>
            <person name="Kiezun A."/>
            <person name="Zhu Y."/>
            <person name="Chen Y."/>
            <person name="Kryukov G.V."/>
            <person name="Zhang Q."/>
            <person name="Peshkin L."/>
            <person name="Yang L."/>
            <person name="Bronson R.T."/>
            <person name="Buffenstein R."/>
            <person name="Wang B."/>
            <person name="Han C."/>
            <person name="Li Q."/>
            <person name="Chen L."/>
            <person name="Zhao W."/>
            <person name="Sunyaev S.R."/>
            <person name="Park T.J."/>
            <person name="Zhang G."/>
            <person name="Wang J."/>
            <person name="Gladyshev V.N."/>
        </authorList>
    </citation>
    <scope>NUCLEOTIDE SEQUENCE [LARGE SCALE GENOMIC DNA]</scope>
</reference>
<feature type="compositionally biased region" description="Basic and acidic residues" evidence="2">
    <location>
        <begin position="118"/>
        <end position="128"/>
    </location>
</feature>